<keyword evidence="1" id="KW-0812">Transmembrane</keyword>
<sequence length="184" mass="21042">MKTNLYHHDPFKGFLRILFILLLSWSLAFVFSRCSSKKPNPVHTIERSVEHKTDSVKTTEINRAILDSLIVKVAKVKTAKPECDSITQATLDQVLRQLNSYKKSGSNEASVRYDEALKQIVVLLKQAETKAQITSVNKVEKEKEKEVEPIIIREKYIPAWVKIFAFIGGLAILFLGWRIGRIFI</sequence>
<gene>
    <name evidence="2" type="ORF">EAH81_02555</name>
</gene>
<keyword evidence="1" id="KW-0472">Membrane</keyword>
<proteinExistence type="predicted"/>
<evidence type="ECO:0000256" key="1">
    <source>
        <dbReference type="SAM" id="Phobius"/>
    </source>
</evidence>
<keyword evidence="3" id="KW-1185">Reference proteome</keyword>
<keyword evidence="1" id="KW-1133">Transmembrane helix</keyword>
<dbReference type="OrthoDB" id="1150509at2"/>
<evidence type="ECO:0000313" key="2">
    <source>
        <dbReference type="EMBL" id="TPG44375.1"/>
    </source>
</evidence>
<reference evidence="2 3" key="1">
    <citation type="journal article" date="2019" name="Environ. Microbiol.">
        <title>Species interactions and distinct microbial communities in high Arctic permafrost affected cryosols are associated with the CH4 and CO2 gas fluxes.</title>
        <authorList>
            <person name="Altshuler I."/>
            <person name="Hamel J."/>
            <person name="Turney S."/>
            <person name="Magnuson E."/>
            <person name="Levesque R."/>
            <person name="Greer C."/>
            <person name="Whyte L.G."/>
        </authorList>
    </citation>
    <scope>NUCLEOTIDE SEQUENCE [LARGE SCALE GENOMIC DNA]</scope>
    <source>
        <strain evidence="2 3">42</strain>
    </source>
</reference>
<feature type="transmembrane region" description="Helical" evidence="1">
    <location>
        <begin position="159"/>
        <end position="179"/>
    </location>
</feature>
<name>A0A502F2D1_9FLAO</name>
<feature type="transmembrane region" description="Helical" evidence="1">
    <location>
        <begin position="13"/>
        <end position="31"/>
    </location>
</feature>
<accession>A0A502F2D1</accession>
<dbReference type="RefSeq" id="WP_140503418.1">
    <property type="nucleotide sequence ID" value="NZ_RCZH01000002.1"/>
</dbReference>
<evidence type="ECO:0000313" key="3">
    <source>
        <dbReference type="Proteomes" id="UP000319700"/>
    </source>
</evidence>
<dbReference type="EMBL" id="RCZH01000002">
    <property type="protein sequence ID" value="TPG44375.1"/>
    <property type="molecule type" value="Genomic_DNA"/>
</dbReference>
<protein>
    <submittedName>
        <fullName evidence="2">Uncharacterized protein</fullName>
    </submittedName>
</protein>
<dbReference type="Proteomes" id="UP000319700">
    <property type="component" value="Unassembled WGS sequence"/>
</dbReference>
<dbReference type="AlphaFoldDB" id="A0A502F2D1"/>
<comment type="caution">
    <text evidence="2">The sequence shown here is derived from an EMBL/GenBank/DDBJ whole genome shotgun (WGS) entry which is preliminary data.</text>
</comment>
<organism evidence="2 3">
    <name type="scientific">Flavobacterium pectinovorum</name>
    <dbReference type="NCBI Taxonomy" id="29533"/>
    <lineage>
        <taxon>Bacteria</taxon>
        <taxon>Pseudomonadati</taxon>
        <taxon>Bacteroidota</taxon>
        <taxon>Flavobacteriia</taxon>
        <taxon>Flavobacteriales</taxon>
        <taxon>Flavobacteriaceae</taxon>
        <taxon>Flavobacterium</taxon>
    </lineage>
</organism>